<proteinExistence type="predicted"/>
<evidence type="ECO:0000313" key="2">
    <source>
        <dbReference type="EMBL" id="EDV25457.1"/>
    </source>
</evidence>
<dbReference type="PhylomeDB" id="B3RV81"/>
<keyword evidence="3" id="KW-1185">Reference proteome</keyword>
<dbReference type="PANTHER" id="PTHR16230">
    <property type="entry name" value="CAPPUCCINO"/>
    <property type="match status" value="1"/>
</dbReference>
<dbReference type="Proteomes" id="UP000009022">
    <property type="component" value="Unassembled WGS sequence"/>
</dbReference>
<dbReference type="HOGENOM" id="CLU_096507_3_1_1"/>
<dbReference type="KEGG" id="tad:TRIADDRAFT_55559"/>
<dbReference type="GeneID" id="6752703"/>
<evidence type="ECO:0000256" key="1">
    <source>
        <dbReference type="SAM" id="MobiDB-lite"/>
    </source>
</evidence>
<dbReference type="STRING" id="10228.B3RV81"/>
<dbReference type="EMBL" id="DS985244">
    <property type="protein sequence ID" value="EDV25457.1"/>
    <property type="molecule type" value="Genomic_DNA"/>
</dbReference>
<dbReference type="InParanoid" id="B3RV81"/>
<dbReference type="PANTHER" id="PTHR16230:SF3">
    <property type="entry name" value="BIOGENESIS OF LYSOSOMAL ORGANELLES COMPLEX-1, SUBUNIT 4, CAPPUCCINO"/>
    <property type="match status" value="1"/>
</dbReference>
<feature type="region of interest" description="Disordered" evidence="1">
    <location>
        <begin position="140"/>
        <end position="163"/>
    </location>
</feature>
<name>B3RV81_TRIAD</name>
<dbReference type="RefSeq" id="XP_002111490.1">
    <property type="nucleotide sequence ID" value="XM_002111454.1"/>
</dbReference>
<dbReference type="OrthoDB" id="2372305at2759"/>
<dbReference type="InterPro" id="IPR024857">
    <property type="entry name" value="Cappuccino"/>
</dbReference>
<dbReference type="OMA" id="MLDMIRG"/>
<evidence type="ECO:0008006" key="4">
    <source>
        <dbReference type="Google" id="ProtNLM"/>
    </source>
</evidence>
<accession>B3RV81</accession>
<reference evidence="2 3" key="1">
    <citation type="journal article" date="2008" name="Nature">
        <title>The Trichoplax genome and the nature of placozoans.</title>
        <authorList>
            <person name="Srivastava M."/>
            <person name="Begovic E."/>
            <person name="Chapman J."/>
            <person name="Putnam N.H."/>
            <person name="Hellsten U."/>
            <person name="Kawashima T."/>
            <person name="Kuo A."/>
            <person name="Mitros T."/>
            <person name="Salamov A."/>
            <person name="Carpenter M.L."/>
            <person name="Signorovitch A.Y."/>
            <person name="Moreno M.A."/>
            <person name="Kamm K."/>
            <person name="Grimwood J."/>
            <person name="Schmutz J."/>
            <person name="Shapiro H."/>
            <person name="Grigoriev I.V."/>
            <person name="Buss L.W."/>
            <person name="Schierwater B."/>
            <person name="Dellaporta S.L."/>
            <person name="Rokhsar D.S."/>
        </authorList>
    </citation>
    <scope>NUCLEOTIDE SEQUENCE [LARGE SCALE GENOMIC DNA]</scope>
    <source>
        <strain evidence="2 3">Grell-BS-1999</strain>
    </source>
</reference>
<protein>
    <recommendedName>
        <fullName evidence="4">Biogenesis of lysosome-related organelles complex 1 subunit 4</fullName>
    </recommendedName>
</protein>
<dbReference type="AlphaFoldDB" id="B3RV81"/>
<dbReference type="GO" id="GO:0031083">
    <property type="term" value="C:BLOC-1 complex"/>
    <property type="evidence" value="ECO:0000318"/>
    <property type="project" value="GO_Central"/>
</dbReference>
<dbReference type="CTD" id="6752703"/>
<gene>
    <name evidence="2" type="ORF">TRIADDRAFT_55559</name>
</gene>
<dbReference type="FunCoup" id="B3RV81">
    <property type="interactions" value="529"/>
</dbReference>
<feature type="compositionally biased region" description="Polar residues" evidence="1">
    <location>
        <begin position="146"/>
        <end position="158"/>
    </location>
</feature>
<organism evidence="2 3">
    <name type="scientific">Trichoplax adhaerens</name>
    <name type="common">Trichoplax reptans</name>
    <dbReference type="NCBI Taxonomy" id="10228"/>
    <lineage>
        <taxon>Eukaryota</taxon>
        <taxon>Metazoa</taxon>
        <taxon>Placozoa</taxon>
        <taxon>Uniplacotomia</taxon>
        <taxon>Trichoplacea</taxon>
        <taxon>Trichoplacidae</taxon>
        <taxon>Trichoplax</taxon>
    </lineage>
</organism>
<sequence length="177" mass="20088">MATAADGSDDVEEMELSTEEMANRLSEVYATYPVVNVDGQIKKLEGNVESMLLRLDEFSSLLDQVRQESESVTEGYLPELQSKCMEMNKVFEKVEKLEAFVSIVRSNVDAIEERVELAEKELDTNTFKKALSSLPLSGLFSRKKSSQQPNQKMPTKNWQPPELFKTADYFQSSQTDQ</sequence>
<dbReference type="eggNOG" id="ENOG502S1N9">
    <property type="taxonomic scope" value="Eukaryota"/>
</dbReference>
<evidence type="ECO:0000313" key="3">
    <source>
        <dbReference type="Proteomes" id="UP000009022"/>
    </source>
</evidence>